<protein>
    <recommendedName>
        <fullName evidence="3">HNH endonuclease</fullName>
    </recommendedName>
</protein>
<keyword evidence="2" id="KW-1185">Reference proteome</keyword>
<evidence type="ECO:0000313" key="2">
    <source>
        <dbReference type="Proteomes" id="UP001500909"/>
    </source>
</evidence>
<reference evidence="2" key="1">
    <citation type="journal article" date="2019" name="Int. J. Syst. Evol. Microbiol.">
        <title>The Global Catalogue of Microorganisms (GCM) 10K type strain sequencing project: providing services to taxonomists for standard genome sequencing and annotation.</title>
        <authorList>
            <consortium name="The Broad Institute Genomics Platform"/>
            <consortium name="The Broad Institute Genome Sequencing Center for Infectious Disease"/>
            <person name="Wu L."/>
            <person name="Ma J."/>
        </authorList>
    </citation>
    <scope>NUCLEOTIDE SEQUENCE [LARGE SCALE GENOMIC DNA]</scope>
    <source>
        <strain evidence="2">JCM 4805</strain>
    </source>
</reference>
<dbReference type="Proteomes" id="UP001500909">
    <property type="component" value="Unassembled WGS sequence"/>
</dbReference>
<name>A0ABP3JJ68_9ACTN</name>
<organism evidence="1 2">
    <name type="scientific">Streptomyces olivaceiscleroticus</name>
    <dbReference type="NCBI Taxonomy" id="68245"/>
    <lineage>
        <taxon>Bacteria</taxon>
        <taxon>Bacillati</taxon>
        <taxon>Actinomycetota</taxon>
        <taxon>Actinomycetes</taxon>
        <taxon>Kitasatosporales</taxon>
        <taxon>Streptomycetaceae</taxon>
        <taxon>Streptomyces</taxon>
    </lineage>
</organism>
<dbReference type="RefSeq" id="WP_346093934.1">
    <property type="nucleotide sequence ID" value="NZ_BAAABY010000009.1"/>
</dbReference>
<evidence type="ECO:0000313" key="1">
    <source>
        <dbReference type="EMBL" id="GAA0451861.1"/>
    </source>
</evidence>
<comment type="caution">
    <text evidence="1">The sequence shown here is derived from an EMBL/GenBank/DDBJ whole genome shotgun (WGS) entry which is preliminary data.</text>
</comment>
<accession>A0ABP3JJ68</accession>
<sequence>MGNECVFCGEKAGSREHVFPKWLRKEAPKDFVDADGSRGIVSDGKLVTVPERFATAQVKCVCGTCNNGWMSRLESGVKPFLLDLMRGDPLTLGRQEQTLLATWPLKTVMMLQKASNRDYPDQIPQVDHAHLYRHGKLSMRRMVARAFHVIPPGDDHSHTWGDLEVRDIRGRHHGYLAKIRTGAFAVQIVSAKLPPHHEIARFGLMATAIPLWPARERFDWPAPAPLPHEQWTRLSLQRLPYKKRSA</sequence>
<evidence type="ECO:0008006" key="3">
    <source>
        <dbReference type="Google" id="ProtNLM"/>
    </source>
</evidence>
<gene>
    <name evidence="1" type="ORF">GCM10010361_14930</name>
</gene>
<dbReference type="EMBL" id="BAAABY010000009">
    <property type="protein sequence ID" value="GAA0451861.1"/>
    <property type="molecule type" value="Genomic_DNA"/>
</dbReference>
<proteinExistence type="predicted"/>